<feature type="compositionally biased region" description="Basic and acidic residues" evidence="1">
    <location>
        <begin position="8"/>
        <end position="17"/>
    </location>
</feature>
<evidence type="ECO:0000313" key="2">
    <source>
        <dbReference type="EMBL" id="KAL0567881.1"/>
    </source>
</evidence>
<feature type="region of interest" description="Disordered" evidence="1">
    <location>
        <begin position="1"/>
        <end position="21"/>
    </location>
</feature>
<reference evidence="2 3" key="1">
    <citation type="submission" date="2024-02" db="EMBL/GenBank/DDBJ databases">
        <title>A draft genome for the cacao thread blight pathogen Marasmius crinis-equi.</title>
        <authorList>
            <person name="Cohen S.P."/>
            <person name="Baruah I.K."/>
            <person name="Amoako-Attah I."/>
            <person name="Bukari Y."/>
            <person name="Meinhardt L.W."/>
            <person name="Bailey B.A."/>
        </authorList>
    </citation>
    <scope>NUCLEOTIDE SEQUENCE [LARGE SCALE GENOMIC DNA]</scope>
    <source>
        <strain evidence="2 3">GH-76</strain>
    </source>
</reference>
<protein>
    <submittedName>
        <fullName evidence="2">Uncharacterized protein</fullName>
    </submittedName>
</protein>
<evidence type="ECO:0000313" key="3">
    <source>
        <dbReference type="Proteomes" id="UP001465976"/>
    </source>
</evidence>
<evidence type="ECO:0000256" key="1">
    <source>
        <dbReference type="SAM" id="MobiDB-lite"/>
    </source>
</evidence>
<keyword evidence="3" id="KW-1185">Reference proteome</keyword>
<proteinExistence type="predicted"/>
<organism evidence="2 3">
    <name type="scientific">Marasmius crinis-equi</name>
    <dbReference type="NCBI Taxonomy" id="585013"/>
    <lineage>
        <taxon>Eukaryota</taxon>
        <taxon>Fungi</taxon>
        <taxon>Dikarya</taxon>
        <taxon>Basidiomycota</taxon>
        <taxon>Agaricomycotina</taxon>
        <taxon>Agaricomycetes</taxon>
        <taxon>Agaricomycetidae</taxon>
        <taxon>Agaricales</taxon>
        <taxon>Marasmiineae</taxon>
        <taxon>Marasmiaceae</taxon>
        <taxon>Marasmius</taxon>
    </lineage>
</organism>
<dbReference type="EMBL" id="JBAHYK010001471">
    <property type="protein sequence ID" value="KAL0567881.1"/>
    <property type="molecule type" value="Genomic_DNA"/>
</dbReference>
<comment type="caution">
    <text evidence="2">The sequence shown here is derived from an EMBL/GenBank/DDBJ whole genome shotgun (WGS) entry which is preliminary data.</text>
</comment>
<sequence length="154" mass="17675">MFKALLEMGKDSDHSVEGEAQGPETVFINQGPKIEAMQYEVKQVIKACEWALEELNRERKQLWARIKGWWQLQLQHMPGVTNLLAAIKGDIQPKDEELYLPSFFRDGQYVNTSLAHAEGQLRKGQAFTLTHQVMLVRTKCKESCGVTRNTRVMK</sequence>
<gene>
    <name evidence="2" type="ORF">V5O48_014115</name>
</gene>
<name>A0ABR3EY77_9AGAR</name>
<dbReference type="Proteomes" id="UP001465976">
    <property type="component" value="Unassembled WGS sequence"/>
</dbReference>
<accession>A0ABR3EY77</accession>